<comment type="subcellular location">
    <subcellularLocation>
        <location evidence="1">Nucleus</location>
        <location evidence="1">Nucleolus</location>
    </subcellularLocation>
    <subcellularLocation>
        <location evidence="2">Nucleus</location>
        <location evidence="2">Nucleoplasm</location>
    </subcellularLocation>
</comment>
<evidence type="ECO:0000259" key="9">
    <source>
        <dbReference type="SMART" id="SM00382"/>
    </source>
</evidence>
<reference evidence="10 12" key="2">
    <citation type="submission" date="2018-11" db="EMBL/GenBank/DDBJ databases">
        <authorList>
            <consortium name="Pathogen Informatics"/>
        </authorList>
    </citation>
    <scope>NUCLEOTIDE SEQUENCE [LARGE SCALE GENOMIC DNA]</scope>
</reference>
<dbReference type="PANTHER" id="PTHR48103">
    <property type="entry name" value="MIDASIN-RELATED"/>
    <property type="match status" value="1"/>
</dbReference>
<accession>A0A0N4UFG6</accession>
<dbReference type="AlphaFoldDB" id="A0A0N4UFG6"/>
<dbReference type="Proteomes" id="UP000274756">
    <property type="component" value="Unassembled WGS sequence"/>
</dbReference>
<proteinExistence type="inferred from homology"/>
<dbReference type="InterPro" id="IPR041190">
    <property type="entry name" value="Midasin_AAA_lid_5"/>
</dbReference>
<dbReference type="SMART" id="SM00382">
    <property type="entry name" value="AAA"/>
    <property type="match status" value="2"/>
</dbReference>
<dbReference type="GO" id="GO:0005730">
    <property type="term" value="C:nucleolus"/>
    <property type="evidence" value="ECO:0007669"/>
    <property type="project" value="UniProtKB-SubCell"/>
</dbReference>
<protein>
    <recommendedName>
        <fullName evidence="4">Midasin</fullName>
    </recommendedName>
</protein>
<dbReference type="PANTHER" id="PTHR48103:SF2">
    <property type="entry name" value="MIDASIN"/>
    <property type="match status" value="1"/>
</dbReference>
<dbReference type="Gene3D" id="3.40.50.300">
    <property type="entry name" value="P-loop containing nucleotide triphosphate hydrolases"/>
    <property type="match status" value="3"/>
</dbReference>
<feature type="domain" description="AAA+ ATPase" evidence="9">
    <location>
        <begin position="360"/>
        <end position="584"/>
    </location>
</feature>
<organism evidence="11 13">
    <name type="scientific">Dracunculus medinensis</name>
    <name type="common">Guinea worm</name>
    <dbReference type="NCBI Taxonomy" id="318479"/>
    <lineage>
        <taxon>Eukaryota</taxon>
        <taxon>Metazoa</taxon>
        <taxon>Ecdysozoa</taxon>
        <taxon>Nematoda</taxon>
        <taxon>Chromadorea</taxon>
        <taxon>Rhabditida</taxon>
        <taxon>Spirurina</taxon>
        <taxon>Dracunculoidea</taxon>
        <taxon>Dracunculidae</taxon>
        <taxon>Dracunculus</taxon>
    </lineage>
</organism>
<dbReference type="InterPro" id="IPR027417">
    <property type="entry name" value="P-loop_NTPase"/>
</dbReference>
<dbReference type="Proteomes" id="UP000038040">
    <property type="component" value="Unplaced"/>
</dbReference>
<keyword evidence="12" id="KW-1185">Reference proteome</keyword>
<name>A0A0N4UFG6_DRAME</name>
<dbReference type="Pfam" id="PF07728">
    <property type="entry name" value="AAA_5"/>
    <property type="match status" value="3"/>
</dbReference>
<keyword evidence="6" id="KW-0067">ATP-binding</keyword>
<dbReference type="GO" id="GO:0000055">
    <property type="term" value="P:ribosomal large subunit export from nucleus"/>
    <property type="evidence" value="ECO:0007669"/>
    <property type="project" value="TreeGrafter"/>
</dbReference>
<evidence type="ECO:0000256" key="8">
    <source>
        <dbReference type="ARBA" id="ARBA00023242"/>
    </source>
</evidence>
<evidence type="ECO:0000313" key="12">
    <source>
        <dbReference type="Proteomes" id="UP000274756"/>
    </source>
</evidence>
<keyword evidence="5" id="KW-0547">Nucleotide-binding</keyword>
<dbReference type="GO" id="GO:0005654">
    <property type="term" value="C:nucleoplasm"/>
    <property type="evidence" value="ECO:0007669"/>
    <property type="project" value="UniProtKB-SubCell"/>
</dbReference>
<evidence type="ECO:0000313" key="13">
    <source>
        <dbReference type="WBParaSite" id="DME_0000617701-mRNA-1"/>
    </source>
</evidence>
<dbReference type="STRING" id="318479.A0A0N4UFG6"/>
<dbReference type="OrthoDB" id="422220at2759"/>
<evidence type="ECO:0000313" key="11">
    <source>
        <dbReference type="Proteomes" id="UP000038040"/>
    </source>
</evidence>
<dbReference type="InterPro" id="IPR011704">
    <property type="entry name" value="ATPase_dyneun-rel_AAA"/>
</dbReference>
<evidence type="ECO:0000313" key="10">
    <source>
        <dbReference type="EMBL" id="VDN51101.1"/>
    </source>
</evidence>
<dbReference type="GO" id="GO:0016887">
    <property type="term" value="F:ATP hydrolysis activity"/>
    <property type="evidence" value="ECO:0007669"/>
    <property type="project" value="InterPro"/>
</dbReference>
<dbReference type="WBParaSite" id="DME_0000617701-mRNA-1">
    <property type="protein sequence ID" value="DME_0000617701-mRNA-1"/>
    <property type="gene ID" value="DME_0000617701"/>
</dbReference>
<dbReference type="GO" id="GO:0000027">
    <property type="term" value="P:ribosomal large subunit assembly"/>
    <property type="evidence" value="ECO:0007669"/>
    <property type="project" value="TreeGrafter"/>
</dbReference>
<comment type="similarity">
    <text evidence="3">Belongs to the midasin family.</text>
</comment>
<dbReference type="FunFam" id="3.40.50.300:FF:000142">
    <property type="entry name" value="Midasin"/>
    <property type="match status" value="1"/>
</dbReference>
<dbReference type="InterPro" id="IPR040848">
    <property type="entry name" value="AAA_lid_7"/>
</dbReference>
<dbReference type="GO" id="GO:0030687">
    <property type="term" value="C:preribosome, large subunit precursor"/>
    <property type="evidence" value="ECO:0007669"/>
    <property type="project" value="TreeGrafter"/>
</dbReference>
<dbReference type="EMBL" id="UYYG01000013">
    <property type="protein sequence ID" value="VDN51101.1"/>
    <property type="molecule type" value="Genomic_DNA"/>
</dbReference>
<evidence type="ECO:0000256" key="2">
    <source>
        <dbReference type="ARBA" id="ARBA00004642"/>
    </source>
</evidence>
<evidence type="ECO:0000256" key="5">
    <source>
        <dbReference type="ARBA" id="ARBA00022741"/>
    </source>
</evidence>
<dbReference type="SUPFAM" id="SSF52540">
    <property type="entry name" value="P-loop containing nucleoside triphosphate hydrolases"/>
    <property type="match status" value="3"/>
</dbReference>
<keyword evidence="8" id="KW-0539">Nucleus</keyword>
<evidence type="ECO:0000256" key="4">
    <source>
        <dbReference type="ARBA" id="ARBA00017143"/>
    </source>
</evidence>
<dbReference type="GO" id="GO:0005524">
    <property type="term" value="F:ATP binding"/>
    <property type="evidence" value="ECO:0007669"/>
    <property type="project" value="UniProtKB-KW"/>
</dbReference>
<evidence type="ECO:0000256" key="3">
    <source>
        <dbReference type="ARBA" id="ARBA00007188"/>
    </source>
</evidence>
<reference evidence="13" key="1">
    <citation type="submission" date="2017-02" db="UniProtKB">
        <authorList>
            <consortium name="WormBaseParasite"/>
        </authorList>
    </citation>
    <scope>IDENTIFICATION</scope>
</reference>
<dbReference type="Pfam" id="PF17865">
    <property type="entry name" value="AAA_lid_5"/>
    <property type="match status" value="1"/>
</dbReference>
<evidence type="ECO:0000256" key="1">
    <source>
        <dbReference type="ARBA" id="ARBA00004604"/>
    </source>
</evidence>
<dbReference type="Pfam" id="PF17867">
    <property type="entry name" value="AAA_lid_7"/>
    <property type="match status" value="1"/>
</dbReference>
<keyword evidence="7" id="KW-0143">Chaperone</keyword>
<gene>
    <name evidence="10" type="ORF">DME_LOCUS1074</name>
</gene>
<evidence type="ECO:0000256" key="6">
    <source>
        <dbReference type="ARBA" id="ARBA00022840"/>
    </source>
</evidence>
<sequence>MESSVNCEAREVGECDSGCSPHEYSFNGFVVIPERQKFFDQIKIGLHERQFVFVQGAMGCGKTSSIRLIADDLNMQVYIIQMSDQIDSKSLFGSFHCLDVPGDILWKASNFTNAIRKRGIILIKDIDCASADLISTLIDFCENRKQFLTTGEIIHMHDEAFIVATMRLPKEDPAIISVDNEALISSLSFRVVLPAYTDFELIKIIKVKYRRIANYAQKIVEIFNEVANAKIITNRRVSRKLTINDLMRACNRLNNLESMLDNISLLSELLDAWVVHCLKRGEGIAIGQIICKHLSVNYDMVNFLFNVRQPDITFGLGEMVCGRTTIPIFQNFTIKKRQISFGKTREACQLIERVAVCIKHNEAVLLVGETGVGKTSAIQAIASHLNANLRVINLSQQSESSDLIGGYKPVSLLLVLQRLRECFDDLFRKSFNCKKNGKFYEHIDKCLSSNRYEDYVSLILGTANKAIAKFHKVDPNVEKKWADIFVRASRFQKSLKNSALPFAYICGIITEAAKNGDWLLIDEINLAPVECLDAIVHVLDDADKRHPNFRLFACMNPATDVMKKNLPIGIRSRFTEIFVAETIDIEQLMIIASTYLPSLNIKHLLSVLQVHIDLRAKFPGIYSLRTLCRALMFASDNIFGNDERNVFEAVAMSYMTNHSVENQNKVEAIIKSYLKAPEQKLKAAWLQSDFIQVQGYNIRIGTEKPLKDDDFIITPSVSKNLALLARIVCSGRFPVLLEGETSTGKTSMIIHLSKITGNVVFRINNHEHTDLQEYIGSYVPDENGRLVFVEGALLKAMQAGHWVILDELNLAPGDVTEALNRVCIDYS</sequence>
<evidence type="ECO:0000256" key="7">
    <source>
        <dbReference type="ARBA" id="ARBA00023186"/>
    </source>
</evidence>
<dbReference type="InterPro" id="IPR003593">
    <property type="entry name" value="AAA+_ATPase"/>
</dbReference>
<feature type="domain" description="AAA+ ATPase" evidence="9">
    <location>
        <begin position="48"/>
        <end position="197"/>
    </location>
</feature>